<evidence type="ECO:0000259" key="1">
    <source>
        <dbReference type="Pfam" id="PF13443"/>
    </source>
</evidence>
<dbReference type="Pfam" id="PF13443">
    <property type="entry name" value="HTH_26"/>
    <property type="match status" value="1"/>
</dbReference>
<comment type="caution">
    <text evidence="2">The sequence shown here is derived from an EMBL/GenBank/DDBJ whole genome shotgun (WGS) entry which is preliminary data.</text>
</comment>
<dbReference type="InterPro" id="IPR001387">
    <property type="entry name" value="Cro/C1-type_HTH"/>
</dbReference>
<evidence type="ECO:0000313" key="3">
    <source>
        <dbReference type="Proteomes" id="UP000526734"/>
    </source>
</evidence>
<dbReference type="AlphaFoldDB" id="A0A7W3W1L3"/>
<dbReference type="Gene3D" id="1.10.260.40">
    <property type="entry name" value="lambda repressor-like DNA-binding domains"/>
    <property type="match status" value="1"/>
</dbReference>
<name>A0A7W3W1L3_9PSEU</name>
<gene>
    <name evidence="2" type="ORF">H4281_28950</name>
</gene>
<dbReference type="GO" id="GO:0003677">
    <property type="term" value="F:DNA binding"/>
    <property type="evidence" value="ECO:0007669"/>
    <property type="project" value="InterPro"/>
</dbReference>
<dbReference type="InterPro" id="IPR010982">
    <property type="entry name" value="Lambda_DNA-bd_dom_sf"/>
</dbReference>
<sequence>MEWNLRLAAARRGIWTATDLRTRLAAHGLAVSAGKMSKWWSGRPASVKLGDLDALCAVLGCPVDELLIPEQTSRPRLTPVPAPARRAR</sequence>
<protein>
    <submittedName>
        <fullName evidence="2">Helix-turn-helix transcriptional regulator</fullName>
    </submittedName>
</protein>
<organism evidence="2 3">
    <name type="scientific">Amycolatopsis dendrobii</name>
    <dbReference type="NCBI Taxonomy" id="2760662"/>
    <lineage>
        <taxon>Bacteria</taxon>
        <taxon>Bacillati</taxon>
        <taxon>Actinomycetota</taxon>
        <taxon>Actinomycetes</taxon>
        <taxon>Pseudonocardiales</taxon>
        <taxon>Pseudonocardiaceae</taxon>
        <taxon>Amycolatopsis</taxon>
    </lineage>
</organism>
<keyword evidence="3" id="KW-1185">Reference proteome</keyword>
<dbReference type="RefSeq" id="WP_182894067.1">
    <property type="nucleotide sequence ID" value="NZ_JACGZW010000010.1"/>
</dbReference>
<dbReference type="SUPFAM" id="SSF47413">
    <property type="entry name" value="lambda repressor-like DNA-binding domains"/>
    <property type="match status" value="1"/>
</dbReference>
<reference evidence="2 3" key="1">
    <citation type="submission" date="2020-08" db="EMBL/GenBank/DDBJ databases">
        <title>Amycolatopsis sp. nov. DR6-1 isolated from Dendrobium heterocarpum.</title>
        <authorList>
            <person name="Tedsree N."/>
            <person name="Kuncharoen N."/>
            <person name="Likhitwitayawuid K."/>
            <person name="Tanasupawat S."/>
        </authorList>
    </citation>
    <scope>NUCLEOTIDE SEQUENCE [LARGE SCALE GENOMIC DNA]</scope>
    <source>
        <strain evidence="2 3">DR6-1</strain>
    </source>
</reference>
<evidence type="ECO:0000313" key="2">
    <source>
        <dbReference type="EMBL" id="MBB1157193.1"/>
    </source>
</evidence>
<dbReference type="Proteomes" id="UP000526734">
    <property type="component" value="Unassembled WGS sequence"/>
</dbReference>
<dbReference type="EMBL" id="JACGZW010000010">
    <property type="protein sequence ID" value="MBB1157193.1"/>
    <property type="molecule type" value="Genomic_DNA"/>
</dbReference>
<proteinExistence type="predicted"/>
<feature type="domain" description="HTH cro/C1-type" evidence="1">
    <location>
        <begin position="4"/>
        <end position="70"/>
    </location>
</feature>
<accession>A0A7W3W1L3</accession>